<name>A0AAW1A2P0_9HYME</name>
<dbReference type="EMBL" id="JAWNGG020000065">
    <property type="protein sequence ID" value="KAK9304176.1"/>
    <property type="molecule type" value="Genomic_DNA"/>
</dbReference>
<dbReference type="AlphaFoldDB" id="A0AAW1A2P0"/>
<dbReference type="Proteomes" id="UP001432146">
    <property type="component" value="Unassembled WGS sequence"/>
</dbReference>
<sequence>MNRVDDASPVVNRVFPRNFSAPPKCLPCADQNKQTDHRLGDKAAHESHRKQDDVTASRIGPAKRKISTQSHHGLINQIRVHRKKSKKMEQSCQVKRYAAKRRLWMSVMALRDISLLLANVNHAARAHDILMQRWPSVGLG</sequence>
<keyword evidence="3" id="KW-1185">Reference proteome</keyword>
<feature type="compositionally biased region" description="Basic and acidic residues" evidence="1">
    <location>
        <begin position="33"/>
        <end position="55"/>
    </location>
</feature>
<reference evidence="2 3" key="1">
    <citation type="submission" date="2024-05" db="EMBL/GenBank/DDBJ databases">
        <title>The nuclear and mitochondrial genome assemblies of Tetragonisca angustula (Apidae: Meliponini), a tiny yet remarkable pollinator in the Neotropics.</title>
        <authorList>
            <person name="Ferrari R."/>
            <person name="Ricardo P.C."/>
            <person name="Dias F.C."/>
            <person name="Araujo N.S."/>
            <person name="Soares D.O."/>
            <person name="Zhou Q.-S."/>
            <person name="Zhu C.-D."/>
            <person name="Coutinho L."/>
            <person name="Airas M.C."/>
            <person name="Batista T.M."/>
        </authorList>
    </citation>
    <scope>NUCLEOTIDE SEQUENCE [LARGE SCALE GENOMIC DNA]</scope>
    <source>
        <strain evidence="2">ASF017062</strain>
        <tissue evidence="2">Abdomen</tissue>
    </source>
</reference>
<accession>A0AAW1A2P0</accession>
<feature type="region of interest" description="Disordered" evidence="1">
    <location>
        <begin position="28"/>
        <end position="58"/>
    </location>
</feature>
<evidence type="ECO:0000313" key="3">
    <source>
        <dbReference type="Proteomes" id="UP001432146"/>
    </source>
</evidence>
<organism evidence="2 3">
    <name type="scientific">Tetragonisca angustula</name>
    <dbReference type="NCBI Taxonomy" id="166442"/>
    <lineage>
        <taxon>Eukaryota</taxon>
        <taxon>Metazoa</taxon>
        <taxon>Ecdysozoa</taxon>
        <taxon>Arthropoda</taxon>
        <taxon>Hexapoda</taxon>
        <taxon>Insecta</taxon>
        <taxon>Pterygota</taxon>
        <taxon>Neoptera</taxon>
        <taxon>Endopterygota</taxon>
        <taxon>Hymenoptera</taxon>
        <taxon>Apocrita</taxon>
        <taxon>Aculeata</taxon>
        <taxon>Apoidea</taxon>
        <taxon>Anthophila</taxon>
        <taxon>Apidae</taxon>
        <taxon>Tetragonisca</taxon>
    </lineage>
</organism>
<evidence type="ECO:0000256" key="1">
    <source>
        <dbReference type="SAM" id="MobiDB-lite"/>
    </source>
</evidence>
<evidence type="ECO:0000313" key="2">
    <source>
        <dbReference type="EMBL" id="KAK9304176.1"/>
    </source>
</evidence>
<comment type="caution">
    <text evidence="2">The sequence shown here is derived from an EMBL/GenBank/DDBJ whole genome shotgun (WGS) entry which is preliminary data.</text>
</comment>
<proteinExistence type="predicted"/>
<protein>
    <submittedName>
        <fullName evidence="2">Uncharacterized protein</fullName>
    </submittedName>
</protein>
<gene>
    <name evidence="2" type="ORF">QLX08_004340</name>
</gene>